<dbReference type="EMBL" id="RRYP01004982">
    <property type="protein sequence ID" value="TNV82417.1"/>
    <property type="molecule type" value="Genomic_DNA"/>
</dbReference>
<sequence>MLRSVINIYFNYRKDQMTSDFAAFPNLLPQNWEAFLAPCHPLCENFDYWPFLLQLLVRRILVVFRYTISNKGSTSRQLVLKLYS</sequence>
<gene>
    <name evidence="1" type="ORF">FGO68_gene8132</name>
</gene>
<evidence type="ECO:0000313" key="2">
    <source>
        <dbReference type="Proteomes" id="UP000785679"/>
    </source>
</evidence>
<organism evidence="1 2">
    <name type="scientific">Halteria grandinella</name>
    <dbReference type="NCBI Taxonomy" id="5974"/>
    <lineage>
        <taxon>Eukaryota</taxon>
        <taxon>Sar</taxon>
        <taxon>Alveolata</taxon>
        <taxon>Ciliophora</taxon>
        <taxon>Intramacronucleata</taxon>
        <taxon>Spirotrichea</taxon>
        <taxon>Stichotrichia</taxon>
        <taxon>Sporadotrichida</taxon>
        <taxon>Halteriidae</taxon>
        <taxon>Halteria</taxon>
    </lineage>
</organism>
<protein>
    <submittedName>
        <fullName evidence="1">Uncharacterized protein</fullName>
    </submittedName>
</protein>
<dbReference type="Proteomes" id="UP000785679">
    <property type="component" value="Unassembled WGS sequence"/>
</dbReference>
<keyword evidence="2" id="KW-1185">Reference proteome</keyword>
<proteinExistence type="predicted"/>
<evidence type="ECO:0000313" key="1">
    <source>
        <dbReference type="EMBL" id="TNV82417.1"/>
    </source>
</evidence>
<comment type="caution">
    <text evidence="1">The sequence shown here is derived from an EMBL/GenBank/DDBJ whole genome shotgun (WGS) entry which is preliminary data.</text>
</comment>
<accession>A0A8J8NUU6</accession>
<name>A0A8J8NUU6_HALGN</name>
<reference evidence="1" key="1">
    <citation type="submission" date="2019-06" db="EMBL/GenBank/DDBJ databases">
        <authorList>
            <person name="Zheng W."/>
        </authorList>
    </citation>
    <scope>NUCLEOTIDE SEQUENCE</scope>
    <source>
        <strain evidence="1">QDHG01</strain>
    </source>
</reference>
<dbReference type="AlphaFoldDB" id="A0A8J8NUU6"/>